<dbReference type="STRING" id="180197.SAMN02982919_00169"/>
<evidence type="ECO:0000313" key="1">
    <source>
        <dbReference type="EMBL" id="SEQ19150.1"/>
    </source>
</evidence>
<evidence type="ECO:0008006" key="3">
    <source>
        <dbReference type="Google" id="ProtNLM"/>
    </source>
</evidence>
<sequence length="78" mass="8921">MEINPHDLRNLFAQLGLANQEKDVDDFIRLHRLDAGLSIFEAPFWNNSQAEFLQQSLADDSDWCEAIDELSTRLSSVV</sequence>
<accession>A0A1H9E061</accession>
<dbReference type="Proteomes" id="UP000199766">
    <property type="component" value="Unassembled WGS sequence"/>
</dbReference>
<gene>
    <name evidence="1" type="ORF">SAMN02982919_00169</name>
</gene>
<protein>
    <recommendedName>
        <fullName evidence="3">DUF2789 domain-containing protein</fullName>
    </recommendedName>
</protein>
<reference evidence="1 2" key="1">
    <citation type="submission" date="2016-10" db="EMBL/GenBank/DDBJ databases">
        <authorList>
            <person name="de Groot N.N."/>
        </authorList>
    </citation>
    <scope>NUCLEOTIDE SEQUENCE [LARGE SCALE GENOMIC DNA]</scope>
    <source>
        <strain evidence="1 2">ATCC 35958</strain>
    </source>
</reference>
<dbReference type="EMBL" id="FOGD01000001">
    <property type="protein sequence ID" value="SEQ19150.1"/>
    <property type="molecule type" value="Genomic_DNA"/>
</dbReference>
<organism evidence="1 2">
    <name type="scientific">Giesbergeria anulus</name>
    <dbReference type="NCBI Taxonomy" id="180197"/>
    <lineage>
        <taxon>Bacteria</taxon>
        <taxon>Pseudomonadati</taxon>
        <taxon>Pseudomonadota</taxon>
        <taxon>Betaproteobacteria</taxon>
        <taxon>Burkholderiales</taxon>
        <taxon>Comamonadaceae</taxon>
        <taxon>Giesbergeria</taxon>
    </lineage>
</organism>
<proteinExistence type="predicted"/>
<keyword evidence="2" id="KW-1185">Reference proteome</keyword>
<dbReference type="OrthoDB" id="5828847at2"/>
<dbReference type="InterPro" id="IPR021250">
    <property type="entry name" value="DUF2789"/>
</dbReference>
<dbReference type="Pfam" id="PF10982">
    <property type="entry name" value="DUF2789"/>
    <property type="match status" value="1"/>
</dbReference>
<dbReference type="Gene3D" id="1.10.10.1130">
    <property type="entry name" value="Uncharacterised protein PF10982, DUF2789"/>
    <property type="match status" value="1"/>
</dbReference>
<dbReference type="AlphaFoldDB" id="A0A1H9E061"/>
<evidence type="ECO:0000313" key="2">
    <source>
        <dbReference type="Proteomes" id="UP000199766"/>
    </source>
</evidence>
<name>A0A1H9E061_9BURK</name>
<dbReference type="RefSeq" id="WP_091451298.1">
    <property type="nucleotide sequence ID" value="NZ_FOGD01000001.1"/>
</dbReference>
<dbReference type="InterPro" id="IPR038086">
    <property type="entry name" value="DUF2789_sf"/>
</dbReference>